<keyword evidence="9" id="KW-1185">Reference proteome</keyword>
<dbReference type="CDD" id="cd18808">
    <property type="entry name" value="SF1_C_Upf1"/>
    <property type="match status" value="1"/>
</dbReference>
<dbReference type="SUPFAM" id="SSF52540">
    <property type="entry name" value="P-loop containing nucleoside triphosphate hydrolases"/>
    <property type="match status" value="1"/>
</dbReference>
<proteinExistence type="inferred from homology"/>
<evidence type="ECO:0000256" key="4">
    <source>
        <dbReference type="ARBA" id="ARBA00022806"/>
    </source>
</evidence>
<dbReference type="SUPFAM" id="SSF50249">
    <property type="entry name" value="Nucleic acid-binding proteins"/>
    <property type="match status" value="2"/>
</dbReference>
<dbReference type="InterPro" id="IPR027417">
    <property type="entry name" value="P-loop_NTPase"/>
</dbReference>
<dbReference type="GO" id="GO:0003723">
    <property type="term" value="F:RNA binding"/>
    <property type="evidence" value="ECO:0007669"/>
    <property type="project" value="InterPro"/>
</dbReference>
<comment type="caution">
    <text evidence="8">The sequence shown here is derived from an EMBL/GenBank/DDBJ whole genome shotgun (WGS) entry which is preliminary data.</text>
</comment>
<dbReference type="InterPro" id="IPR012340">
    <property type="entry name" value="NA-bd_OB-fold"/>
</dbReference>
<dbReference type="PANTHER" id="PTHR43788:SF10">
    <property type="entry name" value="HELICASE WITH ZINC FINGER 2, TRANSCRIPTIONAL COACTIVATOR"/>
    <property type="match status" value="1"/>
</dbReference>
<dbReference type="InterPro" id="IPR001900">
    <property type="entry name" value="RNase_II/R"/>
</dbReference>
<gene>
    <name evidence="8" type="ORF">AALO_G00187590</name>
</gene>
<evidence type="ECO:0000259" key="7">
    <source>
        <dbReference type="SMART" id="SM00955"/>
    </source>
</evidence>
<dbReference type="PANTHER" id="PTHR43788">
    <property type="entry name" value="DNA2/NAM7 HELICASE FAMILY MEMBER"/>
    <property type="match status" value="1"/>
</dbReference>
<keyword evidence="3" id="KW-0378">Hydrolase</keyword>
<organism evidence="8 9">
    <name type="scientific">Alosa alosa</name>
    <name type="common">allis shad</name>
    <dbReference type="NCBI Taxonomy" id="278164"/>
    <lineage>
        <taxon>Eukaryota</taxon>
        <taxon>Metazoa</taxon>
        <taxon>Chordata</taxon>
        <taxon>Craniata</taxon>
        <taxon>Vertebrata</taxon>
        <taxon>Euteleostomi</taxon>
        <taxon>Actinopterygii</taxon>
        <taxon>Neopterygii</taxon>
        <taxon>Teleostei</taxon>
        <taxon>Clupei</taxon>
        <taxon>Clupeiformes</taxon>
        <taxon>Clupeoidei</taxon>
        <taxon>Clupeidae</taxon>
        <taxon>Alosa</taxon>
    </lineage>
</organism>
<dbReference type="SMART" id="SM00955">
    <property type="entry name" value="RNB"/>
    <property type="match status" value="1"/>
</dbReference>
<reference evidence="8" key="1">
    <citation type="submission" date="2020-10" db="EMBL/GenBank/DDBJ databases">
        <title>Chromosome-scale genome assembly of the Allis shad, Alosa alosa.</title>
        <authorList>
            <person name="Margot Z."/>
            <person name="Christophe K."/>
            <person name="Cabau C."/>
            <person name="Louis A."/>
            <person name="Berthelot C."/>
            <person name="Parey E."/>
            <person name="Roest Crollius H."/>
            <person name="Montfort J."/>
            <person name="Robinson-Rechavi M."/>
            <person name="Bucao C."/>
            <person name="Bouchez O."/>
            <person name="Gislard M."/>
            <person name="Lluch J."/>
            <person name="Milhes M."/>
            <person name="Lampietro C."/>
            <person name="Lopez Roques C."/>
            <person name="Donnadieu C."/>
            <person name="Braasch I."/>
            <person name="Desvignes T."/>
            <person name="Postlethwait J."/>
            <person name="Bobe J."/>
            <person name="Guiguen Y."/>
        </authorList>
    </citation>
    <scope>NUCLEOTIDE SEQUENCE</scope>
    <source>
        <strain evidence="8">M-15738</strain>
        <tissue evidence="8">Blood</tissue>
    </source>
</reference>
<evidence type="ECO:0000256" key="3">
    <source>
        <dbReference type="ARBA" id="ARBA00022801"/>
    </source>
</evidence>
<dbReference type="GO" id="GO:0016787">
    <property type="term" value="F:hydrolase activity"/>
    <property type="evidence" value="ECO:0007669"/>
    <property type="project" value="UniProtKB-KW"/>
</dbReference>
<feature type="region of interest" description="Disordered" evidence="6">
    <location>
        <begin position="476"/>
        <end position="529"/>
    </location>
</feature>
<sequence length="1606" mass="182242">MERLGPSTCDASFRVLGPDLDFESDEDEDIRQGDMQKLLTTKPHDYKRCKLVIERHDKGHAIPFDEPTLPIRINGRDDLCRSFSGETVCVEILSREGDIRTGKVVGVMERKSFPFFICKMVEGDPSLMTPIRKPMMTRIYIPQLKRPNTVKNRGQVQTKLVDTNPNDLFLVKVLKWKSKCFYPLGVVTKVLPPESEELNNALDIEYGLGGKPPSLKPRHTKSDTTERKDFCDCLTFTIDSPGAEDLDDAISVTDLGETFQIAVHITDVASCVPKGSEADKFARDRGETFYGEDKTSHMFDRDLSFNHLSLLQGKKRNAISLLVSVSKQTHEIVSSDFALSRIQSGYQLSYQDAEKYIQNHLSRAPEPLQFSSVEHCVVVAYRFSEMHRVSRLAGGVSRVQCDRDRSHCMVEELMNMYNSEVANYLTSSPLTRDLTPLRCHSPPDPEPLLIFSKKYQTLIPLSPFLSQLIVTEESDHELNIGNLEGSEDSRDDEEEDSGEGESKEVESVESDHQEENDENSHSYESDQEELDNTNIANFDTNNQPLLPQEFEVFNGVVKKLEEAIRNRDQFTLLKLMASDHIHPTLISVEREFRELLSQAEILRSCSTLKSRMGHFDLQLDSYTRASAPMRRYVDIILQRLLHCVLCGEIRDTGYTQAEIDQFCALHDFDQASDYTQHVKMLTQLNKQCAVHMAFVHTLHKGGHNFWFSFPLTSTLGDLSILYRHLKVVDQPEYNKEQNTMTLHWKRRVYSFTNTGKNPVKTLGSKYTTCTAVDTWQKMMSAVQNQNWDEAEQCLDTIRADSKAGENERMNAETDEHHFKKLSLELRLGKVFPVQIGMGPGRTPEVHLINLSPEFEVCLEHSKRPTTCFSKLALYPSKSVYEDYKEYQKIWTPLCKMDTAHNALEENNSVILEGVELTWTSAEQNDLKGYFCISETQKKLWAIEFDLTACFLCIRLRNQDAEADREGGKSEQFVEFSLQDPLPFTWVAHGVASRPKKKKKKEKDDPKPTHVQVNFYINHHSMNYTPPQVFHKNTKFTVEVIPKKIPYVLQENAIANLKCANHLVQSIAVGDSLIHSSNIIQVAAKSSMALAAEGQKLGLPSLNPSQMNAVKEALQRPFTLIQGPPGTGKTVVGVHIVHQFFQRNQQDDMFTSNSETDSNTDSPPKKRAILYCGPSNKSVDIVAEQLLKLHKKGVLKPMRVHSEQMEMLEFPYPGSELKLCKKSHREEKPKGELRSISLMYEIRNSKSNPFSEKINRFEESIKDGSFTEDEIQGYKDVLREAKLHELRNQDVILCTCAAALNPNFIKVMDFRQILIDECAMATEPEAFIPLVSHNPKQIVLLGDHKQLRPIVECPAVKEMGKKRSLFERYMDKALMLDTQYRMHEGICTFPSAMFYEGRLKTAAKRQVCYLMTKEKKATPILFGHVDATEDSLVVSTTTGNENSKANPEEAAQAVRIAGLLIKNSKISPDSIAILTPYNAQVSEITTHLKSSLIENVTVCTIMKSQGSEWPYVILSTVRSCEPSVLKTRPIHSKSWEGKHMGFITDPNQVNVAITRAQDGLCILGNSHLLRCNKLWDCLLTHYQKQGCVVDPAKDIQVLVGPRLESKR</sequence>
<dbReference type="Proteomes" id="UP000823561">
    <property type="component" value="Chromosome 14"/>
</dbReference>
<dbReference type="InterPro" id="IPR041679">
    <property type="entry name" value="DNA2/NAM7-like_C"/>
</dbReference>
<dbReference type="Pfam" id="PF13086">
    <property type="entry name" value="AAA_11"/>
    <property type="match status" value="1"/>
</dbReference>
<comment type="similarity">
    <text evidence="1">Belongs to the DNA2/NAM7 helicase family.</text>
</comment>
<dbReference type="Pfam" id="PF13087">
    <property type="entry name" value="AAA_12"/>
    <property type="match status" value="1"/>
</dbReference>
<evidence type="ECO:0000256" key="6">
    <source>
        <dbReference type="SAM" id="MobiDB-lite"/>
    </source>
</evidence>
<evidence type="ECO:0000313" key="9">
    <source>
        <dbReference type="Proteomes" id="UP000823561"/>
    </source>
</evidence>
<dbReference type="GO" id="GO:0043139">
    <property type="term" value="F:5'-3' DNA helicase activity"/>
    <property type="evidence" value="ECO:0007669"/>
    <property type="project" value="TreeGrafter"/>
</dbReference>
<dbReference type="Gene3D" id="3.40.50.300">
    <property type="entry name" value="P-loop containing nucleotide triphosphate hydrolases"/>
    <property type="match status" value="2"/>
</dbReference>
<keyword evidence="4" id="KW-0347">Helicase</keyword>
<dbReference type="InterPro" id="IPR047187">
    <property type="entry name" value="SF1_C_Upf1"/>
</dbReference>
<dbReference type="InterPro" id="IPR056787">
    <property type="entry name" value="OB_HELZ2"/>
</dbReference>
<evidence type="ECO:0000256" key="1">
    <source>
        <dbReference type="ARBA" id="ARBA00007913"/>
    </source>
</evidence>
<dbReference type="GO" id="GO:0005524">
    <property type="term" value="F:ATP binding"/>
    <property type="evidence" value="ECO:0007669"/>
    <property type="project" value="UniProtKB-KW"/>
</dbReference>
<protein>
    <recommendedName>
        <fullName evidence="7">RNB domain-containing protein</fullName>
    </recommendedName>
</protein>
<accession>A0AAV6G904</accession>
<evidence type="ECO:0000313" key="8">
    <source>
        <dbReference type="EMBL" id="KAG5270006.1"/>
    </source>
</evidence>
<dbReference type="GO" id="GO:0004540">
    <property type="term" value="F:RNA nuclease activity"/>
    <property type="evidence" value="ECO:0007669"/>
    <property type="project" value="InterPro"/>
</dbReference>
<dbReference type="FunFam" id="3.40.50.300:FF:001313">
    <property type="entry name" value="Helicase with zinc finger domain 2"/>
    <property type="match status" value="1"/>
</dbReference>
<feature type="compositionally biased region" description="Acidic residues" evidence="6">
    <location>
        <begin position="485"/>
        <end position="499"/>
    </location>
</feature>
<feature type="domain" description="RNB" evidence="7">
    <location>
        <begin position="227"/>
        <end position="647"/>
    </location>
</feature>
<evidence type="ECO:0000256" key="5">
    <source>
        <dbReference type="ARBA" id="ARBA00022840"/>
    </source>
</evidence>
<dbReference type="Pfam" id="PF25049">
    <property type="entry name" value="OB_HELZ2"/>
    <property type="match status" value="1"/>
</dbReference>
<feature type="compositionally biased region" description="Basic and acidic residues" evidence="6">
    <location>
        <begin position="500"/>
        <end position="524"/>
    </location>
</feature>
<evidence type="ECO:0000256" key="2">
    <source>
        <dbReference type="ARBA" id="ARBA00022741"/>
    </source>
</evidence>
<keyword evidence="2" id="KW-0547">Nucleotide-binding</keyword>
<dbReference type="InterPro" id="IPR050534">
    <property type="entry name" value="Coronavir_polyprotein_1ab"/>
</dbReference>
<name>A0AAV6G904_9TELE</name>
<keyword evidence="5" id="KW-0067">ATP-binding</keyword>
<dbReference type="Pfam" id="PF00773">
    <property type="entry name" value="RNB"/>
    <property type="match status" value="1"/>
</dbReference>
<dbReference type="InterPro" id="IPR041677">
    <property type="entry name" value="DNA2/NAM7_AAA_11"/>
</dbReference>
<dbReference type="EMBL" id="JADWDJ010000014">
    <property type="protein sequence ID" value="KAG5270006.1"/>
    <property type="molecule type" value="Genomic_DNA"/>
</dbReference>